<dbReference type="CDD" id="cd05121">
    <property type="entry name" value="ABC1_ADCK3-like"/>
    <property type="match status" value="1"/>
</dbReference>
<sequence>MLRLARISGSLAWHLVRLIAQLVLNPAMRGRSAAAIAGMGAAAFCESCGATFVKVGQILSMRTDLIPAETAAELSRLRDRMRPVNRSAALRIVEKQLGSPVDRLFLDFGEKPVASAGIASVYRARLPDGRLVAVKVRRPGITRVVSDDLMLMRALARHLKRIPGFSAFPLLETADEIGALVQAQLDLRKEAENLRALGLNFADNPLVRLPGVVEGYCAEAVLTMEFIQPPAATGDGTRRALVTALRSLYRMIFIDGLVHCDLHHGNLHLGGDGNVVMFDAGFVVRLSDAERIRFAKFFYGVLSNSGADCASIIRQTAVALPASFDEKAFTGDVTALISTVSGTSADAFDVIAFVLSVFRLQRQHRLHSSTAFITPILALLVMEGVVKQLAPDLRFQEEARPYLAACLLPSLLRSRRRPF</sequence>
<dbReference type="PROSITE" id="PS50011">
    <property type="entry name" value="PROTEIN_KINASE_DOM"/>
    <property type="match status" value="1"/>
</dbReference>
<organism evidence="2 3">
    <name type="scientific">Sinosporangium album</name>
    <dbReference type="NCBI Taxonomy" id="504805"/>
    <lineage>
        <taxon>Bacteria</taxon>
        <taxon>Bacillati</taxon>
        <taxon>Actinomycetota</taxon>
        <taxon>Actinomycetes</taxon>
        <taxon>Streptosporangiales</taxon>
        <taxon>Streptosporangiaceae</taxon>
        <taxon>Sinosporangium</taxon>
    </lineage>
</organism>
<dbReference type="PANTHER" id="PTHR45890:SF1">
    <property type="entry name" value="AARF DOMAIN CONTAINING KINASE 2"/>
    <property type="match status" value="1"/>
</dbReference>
<dbReference type="AlphaFoldDB" id="A0A1G7S2M8"/>
<dbReference type="GO" id="GO:0005524">
    <property type="term" value="F:ATP binding"/>
    <property type="evidence" value="ECO:0007669"/>
    <property type="project" value="InterPro"/>
</dbReference>
<dbReference type="STRING" id="504805.SAMN05421505_102143"/>
<dbReference type="InterPro" id="IPR000719">
    <property type="entry name" value="Prot_kinase_dom"/>
</dbReference>
<dbReference type="InterPro" id="IPR052402">
    <property type="entry name" value="ADCK_kinase"/>
</dbReference>
<keyword evidence="2" id="KW-0830">Ubiquinone</keyword>
<dbReference type="Proteomes" id="UP000198923">
    <property type="component" value="Unassembled WGS sequence"/>
</dbReference>
<dbReference type="PANTHER" id="PTHR45890">
    <property type="entry name" value="AARF DOMAIN CONTAINING KINASE 2 (PREDICTED)"/>
    <property type="match status" value="1"/>
</dbReference>
<protein>
    <submittedName>
        <fullName evidence="2">Ubiquinone biosynthesis protein</fullName>
    </submittedName>
</protein>
<evidence type="ECO:0000313" key="2">
    <source>
        <dbReference type="EMBL" id="SDG17243.1"/>
    </source>
</evidence>
<keyword evidence="3" id="KW-1185">Reference proteome</keyword>
<evidence type="ECO:0000313" key="3">
    <source>
        <dbReference type="Proteomes" id="UP000198923"/>
    </source>
</evidence>
<evidence type="ECO:0000259" key="1">
    <source>
        <dbReference type="PROSITE" id="PS50011"/>
    </source>
</evidence>
<dbReference type="RefSeq" id="WP_093167786.1">
    <property type="nucleotide sequence ID" value="NZ_FNCN01000002.1"/>
</dbReference>
<dbReference type="SUPFAM" id="SSF56112">
    <property type="entry name" value="Protein kinase-like (PK-like)"/>
    <property type="match status" value="1"/>
</dbReference>
<dbReference type="GO" id="GO:0004672">
    <property type="term" value="F:protein kinase activity"/>
    <property type="evidence" value="ECO:0007669"/>
    <property type="project" value="InterPro"/>
</dbReference>
<name>A0A1G7S2M8_9ACTN</name>
<dbReference type="OrthoDB" id="9795390at2"/>
<feature type="domain" description="Protein kinase" evidence="1">
    <location>
        <begin position="107"/>
        <end position="419"/>
    </location>
</feature>
<dbReference type="InterPro" id="IPR011009">
    <property type="entry name" value="Kinase-like_dom_sf"/>
</dbReference>
<reference evidence="2 3" key="1">
    <citation type="submission" date="2016-10" db="EMBL/GenBank/DDBJ databases">
        <authorList>
            <person name="de Groot N.N."/>
        </authorList>
    </citation>
    <scope>NUCLEOTIDE SEQUENCE [LARGE SCALE GENOMIC DNA]</scope>
    <source>
        <strain evidence="2 3">CPCC 201354</strain>
    </source>
</reference>
<accession>A0A1G7S2M8</accession>
<dbReference type="Pfam" id="PF03109">
    <property type="entry name" value="ABC1"/>
    <property type="match status" value="1"/>
</dbReference>
<proteinExistence type="predicted"/>
<dbReference type="EMBL" id="FNCN01000002">
    <property type="protein sequence ID" value="SDG17243.1"/>
    <property type="molecule type" value="Genomic_DNA"/>
</dbReference>
<dbReference type="InterPro" id="IPR004147">
    <property type="entry name" value="ABC1_dom"/>
</dbReference>
<gene>
    <name evidence="2" type="ORF">SAMN05421505_102143</name>
</gene>